<keyword evidence="2 3" id="KW-0732">Signal</keyword>
<dbReference type="InterPro" id="IPR038161">
    <property type="entry name" value="VirB9/CagX/TrbG_C_sf"/>
</dbReference>
<feature type="chain" id="PRO_5013456472" evidence="3">
    <location>
        <begin position="20"/>
        <end position="299"/>
    </location>
</feature>
<evidence type="ECO:0000313" key="6">
    <source>
        <dbReference type="Proteomes" id="UP000038622"/>
    </source>
</evidence>
<evidence type="ECO:0000313" key="5">
    <source>
        <dbReference type="EMBL" id="CRF42682.1"/>
    </source>
</evidence>
<evidence type="ECO:0000313" key="7">
    <source>
        <dbReference type="Proteomes" id="UP000045175"/>
    </source>
</evidence>
<reference evidence="6" key="3">
    <citation type="submission" date="2014-12" db="EMBL/GenBank/DDBJ databases">
        <authorList>
            <person name="Smet A."/>
        </authorList>
    </citation>
    <scope>NUCLEOTIDE SEQUENCE [LARGE SCALE GENOMIC DNA]</scope>
</reference>
<name>A0A0K2X830_9HELI</name>
<gene>
    <name evidence="4" type="ORF">HAL011_03450</name>
    <name evidence="5" type="ORF">HAL013_08790</name>
</gene>
<feature type="signal peptide" evidence="3">
    <location>
        <begin position="1"/>
        <end position="19"/>
    </location>
</feature>
<reference evidence="5" key="1">
    <citation type="submission" date="2014-12" db="EMBL/GenBank/DDBJ databases">
        <title>Whole genome sequences of four Staphylococcus schleiferi canine isolates.</title>
        <authorList>
            <person name="Misic A.M."/>
            <person name="Cain C."/>
            <person name="Morris D.O."/>
            <person name="Rankin S."/>
            <person name="Beiting D."/>
        </authorList>
    </citation>
    <scope>NUCLEOTIDE SEQUENCE</scope>
    <source>
        <strain evidence="4">ASB11</strain>
        <strain evidence="5">ASB13</strain>
    </source>
</reference>
<evidence type="ECO:0000256" key="3">
    <source>
        <dbReference type="SAM" id="SignalP"/>
    </source>
</evidence>
<organism evidence="5 7">
    <name type="scientific">Helicobacter ailurogastricus</name>
    <dbReference type="NCBI Taxonomy" id="1578720"/>
    <lineage>
        <taxon>Bacteria</taxon>
        <taxon>Pseudomonadati</taxon>
        <taxon>Campylobacterota</taxon>
        <taxon>Epsilonproteobacteria</taxon>
        <taxon>Campylobacterales</taxon>
        <taxon>Helicobacteraceae</taxon>
        <taxon>Helicobacter</taxon>
    </lineage>
</organism>
<protein>
    <submittedName>
        <fullName evidence="5">Outer membrane and periplasm component of type IV secretion of T-DNA complex, has secretin-like domain, VirB9</fullName>
    </submittedName>
</protein>
<comment type="similarity">
    <text evidence="1">Belongs to the TrbG/VirB9 family.</text>
</comment>
<dbReference type="AlphaFoldDB" id="A0A0K2X830"/>
<sequence>MWGFLRFLLCVVLPCVCLAQVIENEDSQESPQEHTIQDLHAIQNSFFTKEHGDLDNTLFIDYKLGQMPKLRLRYAMVTTLVFSEPIAEVVLGDDIGFSTKTLGRNVLLIKPLEVGIDSNLNVIGASGKIYAFYIFSTTFTSPKNPILNVYVSNQHFFMDKQAQGQPLATLENKPQTPTNQQFLKIGEGGNALLVDTSQIERGYKVLGGKRRAWFCLWLCKAAFKARIQPLDIFNDKHFTYFKFDSHRSSVKFPVAYKVVDGYDNPINTRIVGDYLIAEDIAAKWTLREGKIHACVRKVK</sequence>
<evidence type="ECO:0000256" key="2">
    <source>
        <dbReference type="ARBA" id="ARBA00022729"/>
    </source>
</evidence>
<reference evidence="7" key="2">
    <citation type="submission" date="2014-12" db="EMBL/GenBank/DDBJ databases">
        <authorList>
            <person name="Jaenicke S."/>
        </authorList>
    </citation>
    <scope>NUCLEOTIDE SEQUENCE [LARGE SCALE GENOMIC DNA]</scope>
</reference>
<evidence type="ECO:0000313" key="4">
    <source>
        <dbReference type="EMBL" id="CRF40583.1"/>
    </source>
</evidence>
<dbReference type="OrthoDB" id="5515031at2"/>
<dbReference type="Gene3D" id="2.60.40.2500">
    <property type="match status" value="1"/>
</dbReference>
<keyword evidence="6" id="KW-1185">Reference proteome</keyword>
<dbReference type="InterPro" id="IPR010258">
    <property type="entry name" value="Conjugal_tfr_TrbG/VirB9/CagX"/>
</dbReference>
<dbReference type="RefSeq" id="WP_053941334.1">
    <property type="nucleotide sequence ID" value="NZ_CDMH01000039.1"/>
</dbReference>
<proteinExistence type="inferred from homology"/>
<dbReference type="InterPro" id="IPR033645">
    <property type="entry name" value="VirB9/CagX/TrbG_C"/>
</dbReference>
<dbReference type="EMBL" id="CDMH01000039">
    <property type="protein sequence ID" value="CRF42682.1"/>
    <property type="molecule type" value="Genomic_DNA"/>
</dbReference>
<dbReference type="Pfam" id="PF03524">
    <property type="entry name" value="CagX"/>
    <property type="match status" value="1"/>
</dbReference>
<evidence type="ECO:0000256" key="1">
    <source>
        <dbReference type="ARBA" id="ARBA00006135"/>
    </source>
</evidence>
<accession>A0A0K2X830</accession>
<dbReference type="Proteomes" id="UP000045175">
    <property type="component" value="Unassembled WGS sequence"/>
</dbReference>
<dbReference type="Proteomes" id="UP000038622">
    <property type="component" value="Unassembled WGS sequence"/>
</dbReference>
<dbReference type="STRING" id="1578720.HAL011_03450"/>
<dbReference type="EMBL" id="CDML01000010">
    <property type="protein sequence ID" value="CRF40583.1"/>
    <property type="molecule type" value="Genomic_DNA"/>
</dbReference>
<dbReference type="CDD" id="cd06911">
    <property type="entry name" value="VirB9_CagX_TrbG"/>
    <property type="match status" value="1"/>
</dbReference>